<proteinExistence type="predicted"/>
<name>A0A0F9LCU5_9ZZZZ</name>
<comment type="caution">
    <text evidence="1">The sequence shown here is derived from an EMBL/GenBank/DDBJ whole genome shotgun (WGS) entry which is preliminary data.</text>
</comment>
<protein>
    <submittedName>
        <fullName evidence="1">Uncharacterized protein</fullName>
    </submittedName>
</protein>
<accession>A0A0F9LCU5</accession>
<gene>
    <name evidence="1" type="ORF">LCGC14_1292670</name>
</gene>
<reference evidence="1" key="1">
    <citation type="journal article" date="2015" name="Nature">
        <title>Complex archaea that bridge the gap between prokaryotes and eukaryotes.</title>
        <authorList>
            <person name="Spang A."/>
            <person name="Saw J.H."/>
            <person name="Jorgensen S.L."/>
            <person name="Zaremba-Niedzwiedzka K."/>
            <person name="Martijn J."/>
            <person name="Lind A.E."/>
            <person name="van Eijk R."/>
            <person name="Schleper C."/>
            <person name="Guy L."/>
            <person name="Ettema T.J."/>
        </authorList>
    </citation>
    <scope>NUCLEOTIDE SEQUENCE</scope>
</reference>
<dbReference type="EMBL" id="LAZR01007466">
    <property type="protein sequence ID" value="KKM85086.1"/>
    <property type="molecule type" value="Genomic_DNA"/>
</dbReference>
<feature type="non-terminal residue" evidence="1">
    <location>
        <position position="52"/>
    </location>
</feature>
<organism evidence="1">
    <name type="scientific">marine sediment metagenome</name>
    <dbReference type="NCBI Taxonomy" id="412755"/>
    <lineage>
        <taxon>unclassified sequences</taxon>
        <taxon>metagenomes</taxon>
        <taxon>ecological metagenomes</taxon>
    </lineage>
</organism>
<evidence type="ECO:0000313" key="1">
    <source>
        <dbReference type="EMBL" id="KKM85086.1"/>
    </source>
</evidence>
<dbReference type="AlphaFoldDB" id="A0A0F9LCU5"/>
<sequence>MILNEQQWNGVMDHCRNKLYHYFDPTSHFVENTKWRDELEMPHKGFYVGVVD</sequence>